<sequence>MASILGSLVRLIIKSRPSDGRHDEELGGPHPPGNAGVASSTTMDPAVDGRSSYHFGSSGRLSQRMPASDPLATFRLMMGITSSPYLGFSQHSRPAPNIGIYARVVYAEQKAKDSFKIFSLLINCCYFLQIVVAAALTAMGAANADNKAITAFGAINTIMAGLLTFLKGSGLPARYKYYGNEWKKIREFIEAKEREFAREDCVLNVYEVVDTIQQMYENVKQEIEINTPDSYTSITNNARMTHDAQGKIGGLIVSKLDGLSNKLLDTKDSTQKLASGAEKHAHGILDDLHQSEKKIGSQIRTLESSISKEIESYSNDIERKAHAVKEVGHSAERKAKAVKDISKDAVEGTGRVIAGDTVVHGDDKRESNNH</sequence>
<evidence type="ECO:0000256" key="1">
    <source>
        <dbReference type="SAM" id="MobiDB-lite"/>
    </source>
</evidence>
<keyword evidence="5" id="KW-1185">Reference proteome</keyword>
<keyword evidence="2" id="KW-1133">Transmembrane helix</keyword>
<feature type="domain" description="SMODS and SLOG-associating 2TM effector" evidence="3">
    <location>
        <begin position="103"/>
        <end position="221"/>
    </location>
</feature>
<evidence type="ECO:0000256" key="2">
    <source>
        <dbReference type="SAM" id="Phobius"/>
    </source>
</evidence>
<dbReference type="Pfam" id="PF18142">
    <property type="entry name" value="SLATT_fungal"/>
    <property type="match status" value="1"/>
</dbReference>
<dbReference type="AlphaFoldDB" id="A0A9Q0AMR0"/>
<dbReference type="EMBL" id="JAFIMR010000028">
    <property type="protein sequence ID" value="KAI1861877.1"/>
    <property type="molecule type" value="Genomic_DNA"/>
</dbReference>
<name>A0A9Q0AMR0_9PEZI</name>
<organism evidence="4 5">
    <name type="scientific">Neoarthrinium moseri</name>
    <dbReference type="NCBI Taxonomy" id="1658444"/>
    <lineage>
        <taxon>Eukaryota</taxon>
        <taxon>Fungi</taxon>
        <taxon>Dikarya</taxon>
        <taxon>Ascomycota</taxon>
        <taxon>Pezizomycotina</taxon>
        <taxon>Sordariomycetes</taxon>
        <taxon>Xylariomycetidae</taxon>
        <taxon>Amphisphaeriales</taxon>
        <taxon>Apiosporaceae</taxon>
        <taxon>Neoarthrinium</taxon>
    </lineage>
</organism>
<dbReference type="NCBIfam" id="NF033635">
    <property type="entry name" value="SLATT_fungal"/>
    <property type="match status" value="1"/>
</dbReference>
<keyword evidence="2" id="KW-0472">Membrane</keyword>
<reference evidence="4" key="1">
    <citation type="submission" date="2021-03" db="EMBL/GenBank/DDBJ databases">
        <title>Revisited historic fungal species revealed as producer of novel bioactive compounds through whole genome sequencing and comparative genomics.</title>
        <authorList>
            <person name="Vignolle G.A."/>
            <person name="Hochenegger N."/>
            <person name="Mach R.L."/>
            <person name="Mach-Aigner A.R."/>
            <person name="Javad Rahimi M."/>
            <person name="Salim K.A."/>
            <person name="Chan C.M."/>
            <person name="Lim L.B.L."/>
            <person name="Cai F."/>
            <person name="Druzhinina I.S."/>
            <person name="U'Ren J.M."/>
            <person name="Derntl C."/>
        </authorList>
    </citation>
    <scope>NUCLEOTIDE SEQUENCE</scope>
    <source>
        <strain evidence="4">TUCIM 5799</strain>
    </source>
</reference>
<feature type="transmembrane region" description="Helical" evidence="2">
    <location>
        <begin position="148"/>
        <end position="166"/>
    </location>
</feature>
<gene>
    <name evidence="4" type="ORF">JX265_009380</name>
</gene>
<dbReference type="InterPro" id="IPR041622">
    <property type="entry name" value="SLATT_fungi"/>
</dbReference>
<accession>A0A9Q0AMR0</accession>
<proteinExistence type="predicted"/>
<keyword evidence="2" id="KW-0812">Transmembrane</keyword>
<dbReference type="PANTHER" id="PTHR38793:SF3">
    <property type="entry name" value="SMODS AND SLOG-ASSOCIATING 2TM EFFECTOR DOMAIN-CONTAINING PROTEIN"/>
    <property type="match status" value="1"/>
</dbReference>
<evidence type="ECO:0000259" key="3">
    <source>
        <dbReference type="Pfam" id="PF18142"/>
    </source>
</evidence>
<feature type="transmembrane region" description="Helical" evidence="2">
    <location>
        <begin position="120"/>
        <end position="142"/>
    </location>
</feature>
<feature type="region of interest" description="Disordered" evidence="1">
    <location>
        <begin position="16"/>
        <end position="42"/>
    </location>
</feature>
<feature type="compositionally biased region" description="Basic and acidic residues" evidence="1">
    <location>
        <begin position="16"/>
        <end position="27"/>
    </location>
</feature>
<evidence type="ECO:0000313" key="5">
    <source>
        <dbReference type="Proteomes" id="UP000829685"/>
    </source>
</evidence>
<dbReference type="Proteomes" id="UP000829685">
    <property type="component" value="Unassembled WGS sequence"/>
</dbReference>
<comment type="caution">
    <text evidence="4">The sequence shown here is derived from an EMBL/GenBank/DDBJ whole genome shotgun (WGS) entry which is preliminary data.</text>
</comment>
<dbReference type="PANTHER" id="PTHR38793">
    <property type="entry name" value="SLATT_FUNGAL DOMAIN-CONTAINING PROTEIN-RELATED"/>
    <property type="match status" value="1"/>
</dbReference>
<evidence type="ECO:0000313" key="4">
    <source>
        <dbReference type="EMBL" id="KAI1861877.1"/>
    </source>
</evidence>
<protein>
    <recommendedName>
        <fullName evidence="3">SMODS and SLOG-associating 2TM effector domain-containing protein</fullName>
    </recommendedName>
</protein>